<dbReference type="EMBL" id="KV722595">
    <property type="protein sequence ID" value="OCH85277.1"/>
    <property type="molecule type" value="Genomic_DNA"/>
</dbReference>
<dbReference type="AlphaFoldDB" id="A0A8E2ANK7"/>
<protein>
    <submittedName>
        <fullName evidence="2">Uncharacterized protein</fullName>
    </submittedName>
</protein>
<proteinExistence type="predicted"/>
<accession>A0A8E2ANK7</accession>
<name>A0A8E2ANK7_9APHY</name>
<gene>
    <name evidence="2" type="ORF">OBBRIDRAFT_807638</name>
</gene>
<dbReference type="Proteomes" id="UP000250043">
    <property type="component" value="Unassembled WGS sequence"/>
</dbReference>
<evidence type="ECO:0000256" key="1">
    <source>
        <dbReference type="SAM" id="MobiDB-lite"/>
    </source>
</evidence>
<feature type="compositionally biased region" description="Basic and acidic residues" evidence="1">
    <location>
        <begin position="148"/>
        <end position="160"/>
    </location>
</feature>
<organism evidence="2 3">
    <name type="scientific">Obba rivulosa</name>
    <dbReference type="NCBI Taxonomy" id="1052685"/>
    <lineage>
        <taxon>Eukaryota</taxon>
        <taxon>Fungi</taxon>
        <taxon>Dikarya</taxon>
        <taxon>Basidiomycota</taxon>
        <taxon>Agaricomycotina</taxon>
        <taxon>Agaricomycetes</taxon>
        <taxon>Polyporales</taxon>
        <taxon>Gelatoporiaceae</taxon>
        <taxon>Obba</taxon>
    </lineage>
</organism>
<sequence length="271" mass="30449">MVLPSSTLRSDLPSWTQLSQLSKSAYPLVDSFMLALSTDVVASRTMVPVRRYLHWIAKLSLMMEEITLMVMVTEPTTMRQRCKEANRTPSDVTRHRKKAVAHEHVCAEDITVTLSDNLDDLDDLDPGMLSVLSEEDFDDAMSFGSDEDVPRRVADSEPREPCPPISLSSPSPHLYRYTRGLSGILNAWFEPTPYTEMTSLPSLGSDADAYLRAHGYDRQSVMFISWTGQKSNSINQFLDYYKPFGGIPVAELEYLWTLIKKSSAAEAESPN</sequence>
<reference evidence="2 3" key="1">
    <citation type="submission" date="2016-07" db="EMBL/GenBank/DDBJ databases">
        <title>Draft genome of the white-rot fungus Obba rivulosa 3A-2.</title>
        <authorList>
            <consortium name="DOE Joint Genome Institute"/>
            <person name="Miettinen O."/>
            <person name="Riley R."/>
            <person name="Acob R."/>
            <person name="Barry K."/>
            <person name="Cullen D."/>
            <person name="De Vries R."/>
            <person name="Hainaut M."/>
            <person name="Hatakka A."/>
            <person name="Henrissat B."/>
            <person name="Hilden K."/>
            <person name="Kuo R."/>
            <person name="Labutti K."/>
            <person name="Lipzen A."/>
            <person name="Makela M.R."/>
            <person name="Sandor L."/>
            <person name="Spatafora J.W."/>
            <person name="Grigoriev I.V."/>
            <person name="Hibbett D.S."/>
        </authorList>
    </citation>
    <scope>NUCLEOTIDE SEQUENCE [LARGE SCALE GENOMIC DNA]</scope>
    <source>
        <strain evidence="2 3">3A-2</strain>
    </source>
</reference>
<evidence type="ECO:0000313" key="2">
    <source>
        <dbReference type="EMBL" id="OCH85277.1"/>
    </source>
</evidence>
<evidence type="ECO:0000313" key="3">
    <source>
        <dbReference type="Proteomes" id="UP000250043"/>
    </source>
</evidence>
<keyword evidence="3" id="KW-1185">Reference proteome</keyword>
<feature type="region of interest" description="Disordered" evidence="1">
    <location>
        <begin position="148"/>
        <end position="167"/>
    </location>
</feature>